<dbReference type="GO" id="GO:0051016">
    <property type="term" value="P:barbed-end actin filament capping"/>
    <property type="evidence" value="ECO:0007669"/>
    <property type="project" value="InterPro"/>
</dbReference>
<dbReference type="InterPro" id="IPR042276">
    <property type="entry name" value="CapZ_alpha/beta_2"/>
</dbReference>
<gene>
    <name evidence="9" type="ORF">Ocin01_07876</name>
</gene>
<protein>
    <submittedName>
        <fullName evidence="9">F-actin-capping protein subunit beta</fullName>
    </submittedName>
</protein>
<evidence type="ECO:0000259" key="8">
    <source>
        <dbReference type="PROSITE" id="PS51665"/>
    </source>
</evidence>
<dbReference type="Pfam" id="PF13864">
    <property type="entry name" value="Enkurin"/>
    <property type="match status" value="1"/>
</dbReference>
<dbReference type="GO" id="GO:0051490">
    <property type="term" value="P:negative regulation of filopodium assembly"/>
    <property type="evidence" value="ECO:0007669"/>
    <property type="project" value="TreeGrafter"/>
</dbReference>
<keyword evidence="4" id="KW-0963">Cytoplasm</keyword>
<dbReference type="Proteomes" id="UP000094527">
    <property type="component" value="Unassembled WGS sequence"/>
</dbReference>
<feature type="compositionally biased region" description="Polar residues" evidence="7">
    <location>
        <begin position="396"/>
        <end position="414"/>
    </location>
</feature>
<keyword evidence="3" id="KW-0117">Actin capping</keyword>
<keyword evidence="5" id="KW-0009">Actin-binding</keyword>
<dbReference type="Pfam" id="PF01115">
    <property type="entry name" value="F_actin_cap_B"/>
    <property type="match status" value="1"/>
</dbReference>
<dbReference type="PANTHER" id="PTHR10619:SF0">
    <property type="entry name" value="F-ACTIN-CAPPING PROTEIN SUBUNIT BETA ISOFORMS 1 AND 2"/>
    <property type="match status" value="1"/>
</dbReference>
<name>A0A1D2N1L2_ORCCI</name>
<sequence length="748" mass="84790">MTEQQLDCALDLMRRLPPQQIEKNLSDLIDLVPGLCEDLLSSVDQPLKIARDKVGGKDYLLCDYNRDGDSYRSPWSNTYDPPLEDGAMPSERLRKLEVDANSAFEQYREMYFEGVILIKKAGDGSKKIKGCWDSIHVVEVTEKTTGRSAHYKLTSTAMLWLQTNKAASGTMNLGGSLTRQMEQDCPLSETQPHIANIGRMVEDMENKIRSTLNDIYFGKTRDIVNGLRSVQPLSDQRAKEDLKKDLAAAFQKRQAKGYWNTRHVKSQASSFKDPTRLKMASRSIGSAPPPFYWKVPVPEKDYMSENYRRIRQIANQSQRKRSEPLKAAFVPGVTKNEKYAHVQSRVGESLKAKKPPIGKEDPFVQSRRPAQRNTPVLNEPINRRLSRSSVDLRSSNTNPAQNPVNTVPSNNFGNSYEARRRRVSEEAENPQRGSESVYNWRFKDDVVQPVSVVNQSSGASFSNGYNNSSLPSKFCHRVEYLPCDGICAEENFIVDDAQPESARSASSCRTSRGCNTEETRILEDPLKSFSQTSIRPVDKNPESAPTRNLEDAIQMPKSRSILTVPSGQIKNGRGSESFEWFQVKPTNNDANDLGRRLNSMKVSSTQKPENERVKTSVSCSSLKSYKPSSQINGIGGAGDFPHSLGTVPKYLKQRQEEWKIQEQVKKEAEMNANVPHGYVLLSDDERVEHLRSFKRNYDTLINELNRIPIRIDTMRVRDHKVQLEQQLTRLEEAMKTFSRPRVWVKTDG</sequence>
<dbReference type="PRINTS" id="PR00192">
    <property type="entry name" value="FACTINCAPB"/>
</dbReference>
<dbReference type="STRING" id="48709.A0A1D2N1L2"/>
<evidence type="ECO:0000313" key="10">
    <source>
        <dbReference type="Proteomes" id="UP000094527"/>
    </source>
</evidence>
<comment type="subcellular location">
    <subcellularLocation>
        <location evidence="1">Cytoplasm</location>
        <location evidence="1">Cytoskeleton</location>
    </subcellularLocation>
</comment>
<organism evidence="9 10">
    <name type="scientific">Orchesella cincta</name>
    <name type="common">Springtail</name>
    <name type="synonym">Podura cincta</name>
    <dbReference type="NCBI Taxonomy" id="48709"/>
    <lineage>
        <taxon>Eukaryota</taxon>
        <taxon>Metazoa</taxon>
        <taxon>Ecdysozoa</taxon>
        <taxon>Arthropoda</taxon>
        <taxon>Hexapoda</taxon>
        <taxon>Collembola</taxon>
        <taxon>Entomobryomorpha</taxon>
        <taxon>Entomobryoidea</taxon>
        <taxon>Orchesellidae</taxon>
        <taxon>Orchesellinae</taxon>
        <taxon>Orchesella</taxon>
    </lineage>
</organism>
<accession>A0A1D2N1L2</accession>
<dbReference type="FunFam" id="3.90.1150.210:FF:000001">
    <property type="entry name" value="F-actin-capping protein subunit beta"/>
    <property type="match status" value="1"/>
</dbReference>
<dbReference type="EMBL" id="LJIJ01000321">
    <property type="protein sequence ID" value="ODM98795.1"/>
    <property type="molecule type" value="Genomic_DNA"/>
</dbReference>
<dbReference type="PROSITE" id="PS51665">
    <property type="entry name" value="ENKURIN"/>
    <property type="match status" value="1"/>
</dbReference>
<evidence type="ECO:0000256" key="7">
    <source>
        <dbReference type="SAM" id="MobiDB-lite"/>
    </source>
</evidence>
<evidence type="ECO:0000256" key="5">
    <source>
        <dbReference type="ARBA" id="ARBA00023203"/>
    </source>
</evidence>
<evidence type="ECO:0000256" key="6">
    <source>
        <dbReference type="ARBA" id="ARBA00023212"/>
    </source>
</evidence>
<dbReference type="GO" id="GO:0000902">
    <property type="term" value="P:cell morphogenesis"/>
    <property type="evidence" value="ECO:0007669"/>
    <property type="project" value="TreeGrafter"/>
</dbReference>
<dbReference type="GO" id="GO:0005737">
    <property type="term" value="C:cytoplasm"/>
    <property type="evidence" value="ECO:0007669"/>
    <property type="project" value="InterPro"/>
</dbReference>
<evidence type="ECO:0000313" key="9">
    <source>
        <dbReference type="EMBL" id="ODM98795.1"/>
    </source>
</evidence>
<dbReference type="GO" id="GO:0008290">
    <property type="term" value="C:F-actin capping protein complex"/>
    <property type="evidence" value="ECO:0007669"/>
    <property type="project" value="InterPro"/>
</dbReference>
<dbReference type="AlphaFoldDB" id="A0A1D2N1L2"/>
<evidence type="ECO:0000256" key="2">
    <source>
        <dbReference type="ARBA" id="ARBA00006039"/>
    </source>
</evidence>
<reference evidence="9 10" key="1">
    <citation type="journal article" date="2016" name="Genome Biol. Evol.">
        <title>Gene Family Evolution Reflects Adaptation to Soil Environmental Stressors in the Genome of the Collembolan Orchesella cincta.</title>
        <authorList>
            <person name="Faddeeva-Vakhrusheva A."/>
            <person name="Derks M.F."/>
            <person name="Anvar S.Y."/>
            <person name="Agamennone V."/>
            <person name="Suring W."/>
            <person name="Smit S."/>
            <person name="van Straalen N.M."/>
            <person name="Roelofs D."/>
        </authorList>
    </citation>
    <scope>NUCLEOTIDE SEQUENCE [LARGE SCALE GENOMIC DNA]</scope>
    <source>
        <tissue evidence="9">Mixed pool</tissue>
    </source>
</reference>
<dbReference type="SUPFAM" id="SSF90096">
    <property type="entry name" value="Subunits of heterodimeric actin filament capping protein Capz"/>
    <property type="match status" value="1"/>
</dbReference>
<comment type="caution">
    <text evidence="9">The sequence shown here is derived from an EMBL/GenBank/DDBJ whole genome shotgun (WGS) entry which is preliminary data.</text>
</comment>
<dbReference type="InterPro" id="IPR019771">
    <property type="entry name" value="F-actin_capping_bsu_CS"/>
</dbReference>
<dbReference type="InterPro" id="IPR027012">
    <property type="entry name" value="Enkurin_dom"/>
</dbReference>
<dbReference type="Gene3D" id="1.20.58.570">
    <property type="match status" value="1"/>
</dbReference>
<keyword evidence="10" id="KW-1185">Reference proteome</keyword>
<keyword evidence="6" id="KW-0206">Cytoskeleton</keyword>
<dbReference type="OrthoDB" id="9979678at2759"/>
<evidence type="ECO:0000256" key="3">
    <source>
        <dbReference type="ARBA" id="ARBA00022467"/>
    </source>
</evidence>
<feature type="domain" description="Enkurin" evidence="8">
    <location>
        <begin position="653"/>
        <end position="745"/>
    </location>
</feature>
<dbReference type="Gene3D" id="3.90.1150.210">
    <property type="entry name" value="F-actin capping protein, beta subunit"/>
    <property type="match status" value="1"/>
</dbReference>
<evidence type="ECO:0000256" key="1">
    <source>
        <dbReference type="ARBA" id="ARBA00004245"/>
    </source>
</evidence>
<dbReference type="InterPro" id="IPR037282">
    <property type="entry name" value="CapZ_alpha/beta"/>
</dbReference>
<evidence type="ECO:0000256" key="4">
    <source>
        <dbReference type="ARBA" id="ARBA00022490"/>
    </source>
</evidence>
<dbReference type="PANTHER" id="PTHR10619">
    <property type="entry name" value="F-ACTIN-CAPPING PROTEIN SUBUNIT BETA"/>
    <property type="match status" value="1"/>
</dbReference>
<dbReference type="FunFam" id="1.20.58.570:FF:000001">
    <property type="entry name" value="F-actin-capping protein subunit beta"/>
    <property type="match status" value="1"/>
</dbReference>
<dbReference type="InterPro" id="IPR001698">
    <property type="entry name" value="CAPZB"/>
</dbReference>
<dbReference type="InterPro" id="IPR043175">
    <property type="entry name" value="CAPZB_N"/>
</dbReference>
<dbReference type="PROSITE" id="PS00231">
    <property type="entry name" value="F_ACTIN_CAPPING_BETA"/>
    <property type="match status" value="1"/>
</dbReference>
<dbReference type="GO" id="GO:0051015">
    <property type="term" value="F:actin filament binding"/>
    <property type="evidence" value="ECO:0007669"/>
    <property type="project" value="TreeGrafter"/>
</dbReference>
<comment type="similarity">
    <text evidence="2">Belongs to the F-actin-capping protein beta subunit family.</text>
</comment>
<proteinExistence type="inferred from homology"/>
<dbReference type="GO" id="GO:0030036">
    <property type="term" value="P:actin cytoskeleton organization"/>
    <property type="evidence" value="ECO:0007669"/>
    <property type="project" value="InterPro"/>
</dbReference>
<dbReference type="OMA" id="CHRVEYL"/>
<dbReference type="GO" id="GO:0010591">
    <property type="term" value="P:regulation of lamellipodium assembly"/>
    <property type="evidence" value="ECO:0007669"/>
    <property type="project" value="TreeGrafter"/>
</dbReference>
<feature type="region of interest" description="Disordered" evidence="7">
    <location>
        <begin position="345"/>
        <end position="433"/>
    </location>
</feature>